<keyword evidence="8 11" id="KW-0408">Iron</keyword>
<keyword evidence="4" id="KW-0812">Transmembrane</keyword>
<comment type="similarity">
    <text evidence="2">Belongs to the cytochrome P450 family.</text>
</comment>
<evidence type="ECO:0000313" key="13">
    <source>
        <dbReference type="EMBL" id="GER43816.1"/>
    </source>
</evidence>
<gene>
    <name evidence="13" type="ORF">STAS_20685</name>
</gene>
<dbReference type="InterPro" id="IPR050665">
    <property type="entry name" value="Cytochrome_P450_Monooxygen"/>
</dbReference>
<evidence type="ECO:0000313" key="14">
    <source>
        <dbReference type="Proteomes" id="UP000325081"/>
    </source>
</evidence>
<evidence type="ECO:0000256" key="7">
    <source>
        <dbReference type="ARBA" id="ARBA00023002"/>
    </source>
</evidence>
<evidence type="ECO:0000256" key="11">
    <source>
        <dbReference type="PIRSR" id="PIRSR602401-1"/>
    </source>
</evidence>
<protein>
    <submittedName>
        <fullName evidence="13">Cytochrome P450</fullName>
    </submittedName>
</protein>
<dbReference type="Gene3D" id="1.10.630.10">
    <property type="entry name" value="Cytochrome P450"/>
    <property type="match status" value="1"/>
</dbReference>
<accession>A0A5A7QFV9</accession>
<keyword evidence="5 11" id="KW-0479">Metal-binding</keyword>
<feature type="compositionally biased region" description="Low complexity" evidence="12">
    <location>
        <begin position="746"/>
        <end position="757"/>
    </location>
</feature>
<evidence type="ECO:0000256" key="3">
    <source>
        <dbReference type="ARBA" id="ARBA00022617"/>
    </source>
</evidence>
<feature type="binding site" description="axial binding residue" evidence="11">
    <location>
        <position position="1340"/>
    </location>
    <ligand>
        <name>heme</name>
        <dbReference type="ChEBI" id="CHEBI:30413"/>
    </ligand>
    <ligandPart>
        <name>Fe</name>
        <dbReference type="ChEBI" id="CHEBI:18248"/>
    </ligandPart>
</feature>
<dbReference type="InterPro" id="IPR036396">
    <property type="entry name" value="Cyt_P450_sf"/>
</dbReference>
<keyword evidence="9" id="KW-0503">Monooxygenase</keyword>
<feature type="region of interest" description="Disordered" evidence="12">
    <location>
        <begin position="720"/>
        <end position="761"/>
    </location>
</feature>
<dbReference type="OrthoDB" id="767974at2759"/>
<dbReference type="PANTHER" id="PTHR24282">
    <property type="entry name" value="CYTOCHROME P450 FAMILY MEMBER"/>
    <property type="match status" value="1"/>
</dbReference>
<keyword evidence="6" id="KW-1133">Transmembrane helix</keyword>
<evidence type="ECO:0000256" key="4">
    <source>
        <dbReference type="ARBA" id="ARBA00022692"/>
    </source>
</evidence>
<evidence type="ECO:0000256" key="5">
    <source>
        <dbReference type="ARBA" id="ARBA00022723"/>
    </source>
</evidence>
<keyword evidence="10" id="KW-0472">Membrane</keyword>
<evidence type="ECO:0000256" key="10">
    <source>
        <dbReference type="ARBA" id="ARBA00023136"/>
    </source>
</evidence>
<dbReference type="PANTHER" id="PTHR24282:SF270">
    <property type="entry name" value="CYTOCHROME P450 CYP749A22-LIKE"/>
    <property type="match status" value="1"/>
</dbReference>
<dbReference type="PRINTS" id="PR00463">
    <property type="entry name" value="EP450I"/>
</dbReference>
<dbReference type="InterPro" id="IPR001128">
    <property type="entry name" value="Cyt_P450"/>
</dbReference>
<dbReference type="SUPFAM" id="SSF56801">
    <property type="entry name" value="Acetyl-CoA synthetase-like"/>
    <property type="match status" value="1"/>
</dbReference>
<dbReference type="EMBL" id="BKCP01006737">
    <property type="protein sequence ID" value="GER43816.1"/>
    <property type="molecule type" value="Genomic_DNA"/>
</dbReference>
<evidence type="ECO:0000256" key="12">
    <source>
        <dbReference type="SAM" id="MobiDB-lite"/>
    </source>
</evidence>
<comment type="subcellular location">
    <subcellularLocation>
        <location evidence="1">Membrane</location>
        <topology evidence="1">Single-pass membrane protein</topology>
    </subcellularLocation>
</comment>
<dbReference type="InterPro" id="IPR017972">
    <property type="entry name" value="Cyt_P450_CS"/>
</dbReference>
<sequence length="1654" mass="185704">NKHKSKTLLNWFPFPSRITFPGTVVLPVVPKCTTPNRASLARVAAIAEHSRLIAPPSTVWVARSWCLWPCPVCWAHVREVAIIRGLTASRMMLSVKIVHRGRTSLKQPLTNVTVNQIAPNPAPVVVDPSPSLYSLYPLPERTLPATLLVTTKVADVVCTQKIEIKNQIWKSGKAHKQFYPIISRAMNTNHSIRLKRRWLMDLPLSEKEQKKVEEMLPPNDKVLPESLIREDDVSYEDIRAAIEMGFGAHSYGKERQCTQEDVQVLNPRECLQKICSLLDDMSNRGLCSLIEQISQLLQDPKNFKGGQLLCSTASEAYRAAAIDVLDRLTDKNFPMRALLAMRRKLNGVKTYVPSLCPERYDCREKLCSRLKKKCMKLLLDFHDGDEPAEELARALGVVGLTLKLIIKCKDVRYFRKFSPEIEALQNDIAKAIHLIDLSISERLSLIELEKVQVLLDPNLELSVKLRECDVQSLLTEYLFECSDMDRIPGSLVKTVNLINTISQFPSLKKRLSSKSRLSPPQELMRGVIEKEVEHILTVSALAKEVVLNIIPEHEFDEDFARAYLEDFGGNNNFLCISDDERVGRYELHSSKSYDGKSESIGETNLVKRTSKRYDGISPTDGGSDCWLSCKESKVVDSSHNASGFKSEEATSCCYSTNCVSSEFLLETDIVSGSCNKYLHVQEACDASSMVAYRFVGWLLEVLADSEDLKLCKVDRSHPKELSSEEDRRRKEQKKLSDSADNLEIGSNSNANLDSSSAHKLQPGPMTLKTSSKCAMSPVIVNEGGECRGYLCVKSSWPGACQTLYGDHERYETTYFSAFTGYYFSGNDGYHWLTGRVDDVINVRVIEVGAYALVASSAVLEPPITLKILKLFHLIINFPKAMSTLLLASFLSLALAASLAVLLCYSLWWKPIKIQHVLRSQGLKGPSYKLIYGNTKEILKLRKEASESPYELWQHDMFPIVLPHLSKWKKLYGNNFLIWIGRQPQIFITEPELVKEVLSSNDVAHQKPKPASPVRKLFGDGLILAEGEKWSRLRKLSNYAFHGDSLKDMVPVMVASVESMLGKWANDEDNTIDISNEFRLLTSDVISRTAFGSSFVEGKTIFEKLGEMSVLVYKTAFKTRIPVIEKIWRSREEIESDRIRQSLRNSILSLVRKREESVRRAQADNFGHDFLGSLVRVHNDRDPESRISVDDIVDECKVFYVAGHETTTSLLCWVTFLLSVYTEWQEKAREEVFQVFAREKPTSDGIARLKTLTMIINEALRLYSPVVHLARTVRTKTKLGRYELPPNVDVVITPLSLHTNPELWGKDAAQFNPGRFADGMAKATNGNSFAFIPFGAGPRVCVGSNFAVNETKITLSMILQRYKLKVSKDYVHSPFQFLTVSPRYGIPIVAAAVPELFAASSQRALVSGGRMWSSQAVAAVPELFTASSTLDLVSGGQIRSNQAAAAVPEFRRARFQWLMLSGWIVRLNQACASPPEIFTVAFSFSNTNVNVSSIGNSLLVPFNFDSSFPFLPFSQENNSSYDSSKSNPEIHFAKFVQSHKLLGDEFLQLLEKTKASLDDAHSIALQINDSTELFKMYVSDSDVEDGVHQCSHPNHFAVGTSFSEGKSATMVEESLLLLVKQFLSPMMKSGVQKEKIEELLHCGLSEIEHVEDQYL</sequence>
<dbReference type="GO" id="GO:0005506">
    <property type="term" value="F:iron ion binding"/>
    <property type="evidence" value="ECO:0007669"/>
    <property type="project" value="InterPro"/>
</dbReference>
<proteinExistence type="inferred from homology"/>
<feature type="non-terminal residue" evidence="13">
    <location>
        <position position="1654"/>
    </location>
</feature>
<dbReference type="Proteomes" id="UP000325081">
    <property type="component" value="Unassembled WGS sequence"/>
</dbReference>
<dbReference type="PROSITE" id="PS00086">
    <property type="entry name" value="CYTOCHROME_P450"/>
    <property type="match status" value="1"/>
</dbReference>
<dbReference type="GO" id="GO:0004497">
    <property type="term" value="F:monooxygenase activity"/>
    <property type="evidence" value="ECO:0007669"/>
    <property type="project" value="UniProtKB-KW"/>
</dbReference>
<dbReference type="GO" id="GO:0020037">
    <property type="term" value="F:heme binding"/>
    <property type="evidence" value="ECO:0007669"/>
    <property type="project" value="InterPro"/>
</dbReference>
<comment type="caution">
    <text evidence="13">The sequence shown here is derived from an EMBL/GenBank/DDBJ whole genome shotgun (WGS) entry which is preliminary data.</text>
</comment>
<evidence type="ECO:0000256" key="2">
    <source>
        <dbReference type="ARBA" id="ARBA00010617"/>
    </source>
</evidence>
<feature type="non-terminal residue" evidence="13">
    <location>
        <position position="1"/>
    </location>
</feature>
<dbReference type="GO" id="GO:0016705">
    <property type="term" value="F:oxidoreductase activity, acting on paired donors, with incorporation or reduction of molecular oxygen"/>
    <property type="evidence" value="ECO:0007669"/>
    <property type="project" value="InterPro"/>
</dbReference>
<dbReference type="InterPro" id="IPR002401">
    <property type="entry name" value="Cyt_P450_E_grp-I"/>
</dbReference>
<dbReference type="GO" id="GO:0016020">
    <property type="term" value="C:membrane"/>
    <property type="evidence" value="ECO:0007669"/>
    <property type="project" value="UniProtKB-SubCell"/>
</dbReference>
<dbReference type="Gene3D" id="3.40.50.12780">
    <property type="entry name" value="N-terminal domain of ligase-like"/>
    <property type="match status" value="1"/>
</dbReference>
<reference evidence="14" key="1">
    <citation type="journal article" date="2019" name="Curr. Biol.">
        <title>Genome Sequence of Striga asiatica Provides Insight into the Evolution of Plant Parasitism.</title>
        <authorList>
            <person name="Yoshida S."/>
            <person name="Kim S."/>
            <person name="Wafula E.K."/>
            <person name="Tanskanen J."/>
            <person name="Kim Y.M."/>
            <person name="Honaas L."/>
            <person name="Yang Z."/>
            <person name="Spallek T."/>
            <person name="Conn C.E."/>
            <person name="Ichihashi Y."/>
            <person name="Cheong K."/>
            <person name="Cui S."/>
            <person name="Der J.P."/>
            <person name="Gundlach H."/>
            <person name="Jiao Y."/>
            <person name="Hori C."/>
            <person name="Ishida J.K."/>
            <person name="Kasahara H."/>
            <person name="Kiba T."/>
            <person name="Kim M.S."/>
            <person name="Koo N."/>
            <person name="Laohavisit A."/>
            <person name="Lee Y.H."/>
            <person name="Lumba S."/>
            <person name="McCourt P."/>
            <person name="Mortimer J.C."/>
            <person name="Mutuku J.M."/>
            <person name="Nomura T."/>
            <person name="Sasaki-Sekimoto Y."/>
            <person name="Seto Y."/>
            <person name="Wang Y."/>
            <person name="Wakatake T."/>
            <person name="Sakakibara H."/>
            <person name="Demura T."/>
            <person name="Yamaguchi S."/>
            <person name="Yoneyama K."/>
            <person name="Manabe R.I."/>
            <person name="Nelson D.C."/>
            <person name="Schulman A.H."/>
            <person name="Timko M.P."/>
            <person name="dePamphilis C.W."/>
            <person name="Choi D."/>
            <person name="Shirasu K."/>
        </authorList>
    </citation>
    <scope>NUCLEOTIDE SEQUENCE [LARGE SCALE GENOMIC DNA]</scope>
    <source>
        <strain evidence="14">cv. UVA1</strain>
    </source>
</reference>
<keyword evidence="14" id="KW-1185">Reference proteome</keyword>
<dbReference type="PRINTS" id="PR00385">
    <property type="entry name" value="P450"/>
</dbReference>
<feature type="compositionally biased region" description="Basic and acidic residues" evidence="12">
    <location>
        <begin position="720"/>
        <end position="737"/>
    </location>
</feature>
<dbReference type="Pfam" id="PF00067">
    <property type="entry name" value="p450"/>
    <property type="match status" value="1"/>
</dbReference>
<keyword evidence="7" id="KW-0560">Oxidoreductase</keyword>
<evidence type="ECO:0000256" key="9">
    <source>
        <dbReference type="ARBA" id="ARBA00023033"/>
    </source>
</evidence>
<organism evidence="13 14">
    <name type="scientific">Striga asiatica</name>
    <name type="common">Asiatic witchweed</name>
    <name type="synonym">Buchnera asiatica</name>
    <dbReference type="NCBI Taxonomy" id="4170"/>
    <lineage>
        <taxon>Eukaryota</taxon>
        <taxon>Viridiplantae</taxon>
        <taxon>Streptophyta</taxon>
        <taxon>Embryophyta</taxon>
        <taxon>Tracheophyta</taxon>
        <taxon>Spermatophyta</taxon>
        <taxon>Magnoliopsida</taxon>
        <taxon>eudicotyledons</taxon>
        <taxon>Gunneridae</taxon>
        <taxon>Pentapetalae</taxon>
        <taxon>asterids</taxon>
        <taxon>lamiids</taxon>
        <taxon>Lamiales</taxon>
        <taxon>Orobanchaceae</taxon>
        <taxon>Buchnereae</taxon>
        <taxon>Striga</taxon>
    </lineage>
</organism>
<name>A0A5A7QFV9_STRAF</name>
<dbReference type="InterPro" id="IPR042099">
    <property type="entry name" value="ANL_N_sf"/>
</dbReference>
<dbReference type="SUPFAM" id="SSF48264">
    <property type="entry name" value="Cytochrome P450"/>
    <property type="match status" value="1"/>
</dbReference>
<comment type="cofactor">
    <cofactor evidence="11">
        <name>heme</name>
        <dbReference type="ChEBI" id="CHEBI:30413"/>
    </cofactor>
</comment>
<evidence type="ECO:0000256" key="8">
    <source>
        <dbReference type="ARBA" id="ARBA00023004"/>
    </source>
</evidence>
<keyword evidence="3 11" id="KW-0349">Heme</keyword>
<evidence type="ECO:0000256" key="6">
    <source>
        <dbReference type="ARBA" id="ARBA00022989"/>
    </source>
</evidence>
<evidence type="ECO:0000256" key="1">
    <source>
        <dbReference type="ARBA" id="ARBA00004167"/>
    </source>
</evidence>